<evidence type="ECO:0000313" key="2">
    <source>
        <dbReference type="EMBL" id="PWN95117.1"/>
    </source>
</evidence>
<dbReference type="EMBL" id="KZ819306">
    <property type="protein sequence ID" value="PWN95117.1"/>
    <property type="molecule type" value="Genomic_DNA"/>
</dbReference>
<dbReference type="RefSeq" id="XP_025595396.1">
    <property type="nucleotide sequence ID" value="XM_025744796.1"/>
</dbReference>
<evidence type="ECO:0000313" key="3">
    <source>
        <dbReference type="Proteomes" id="UP000245946"/>
    </source>
</evidence>
<evidence type="ECO:0000256" key="1">
    <source>
        <dbReference type="SAM" id="MobiDB-lite"/>
    </source>
</evidence>
<sequence>MSPEFRAFLALGSRTPAYSGVFGRGPGRSPGRSVVVVHCAADLGNGVEHVLRNRGGRHGDGGRAEGTSVGVRRMAPLTWRSACLRSLGRQPPMASSPSSFSPAQACRRSLSLSPPTHLSRPSSSRCHPSIRPSLRLGRTPAYSANFEITDTGARFRHDPTKFNFDEVLLRDPALYEAAFESFMQANPAWRAAISKARGPLSNEAIEELIAEGCSSNNGCIYIVKAEKVDETSQAHCVERRFYVGMTRNTELREEVHLTVSSCRYVNAAAAEGFDISFHPVISAADAASLGEWEERARLYYPAIADEPVKLREWAQRAELYFSEHVANILTGATLAPRGMNRRCVDNNSGRMSFGPAEERLVVVVYTCAWYLLRATGIETYAPIKAHFPLLHNDFIRSIARRTRYRGYTLKYASPDDA</sequence>
<organism evidence="2 3">
    <name type="scientific">Tilletiopsis washingtonensis</name>
    <dbReference type="NCBI Taxonomy" id="58919"/>
    <lineage>
        <taxon>Eukaryota</taxon>
        <taxon>Fungi</taxon>
        <taxon>Dikarya</taxon>
        <taxon>Basidiomycota</taxon>
        <taxon>Ustilaginomycotina</taxon>
        <taxon>Exobasidiomycetes</taxon>
        <taxon>Entylomatales</taxon>
        <taxon>Entylomatales incertae sedis</taxon>
        <taxon>Tilletiopsis</taxon>
    </lineage>
</organism>
<feature type="region of interest" description="Disordered" evidence="1">
    <location>
        <begin position="88"/>
        <end position="134"/>
    </location>
</feature>
<feature type="compositionally biased region" description="Low complexity" evidence="1">
    <location>
        <begin position="91"/>
        <end position="105"/>
    </location>
</feature>
<dbReference type="GeneID" id="37272340"/>
<keyword evidence="3" id="KW-1185">Reference proteome</keyword>
<accession>A0A316Z066</accession>
<proteinExistence type="predicted"/>
<name>A0A316Z066_9BASI</name>
<gene>
    <name evidence="2" type="ORF">FA09DRAFT_347181</name>
</gene>
<feature type="non-terminal residue" evidence="2">
    <location>
        <position position="417"/>
    </location>
</feature>
<protein>
    <submittedName>
        <fullName evidence="2">Uncharacterized protein</fullName>
    </submittedName>
</protein>
<dbReference type="Proteomes" id="UP000245946">
    <property type="component" value="Unassembled WGS sequence"/>
</dbReference>
<dbReference type="AlphaFoldDB" id="A0A316Z066"/>
<feature type="compositionally biased region" description="Polar residues" evidence="1">
    <location>
        <begin position="110"/>
        <end position="126"/>
    </location>
</feature>
<reference evidence="2 3" key="1">
    <citation type="journal article" date="2018" name="Mol. Biol. Evol.">
        <title>Broad Genomic Sampling Reveals a Smut Pathogenic Ancestry of the Fungal Clade Ustilaginomycotina.</title>
        <authorList>
            <person name="Kijpornyongpan T."/>
            <person name="Mondo S.J."/>
            <person name="Barry K."/>
            <person name="Sandor L."/>
            <person name="Lee J."/>
            <person name="Lipzen A."/>
            <person name="Pangilinan J."/>
            <person name="LaButti K."/>
            <person name="Hainaut M."/>
            <person name="Henrissat B."/>
            <person name="Grigoriev I.V."/>
            <person name="Spatafora J.W."/>
            <person name="Aime M.C."/>
        </authorList>
    </citation>
    <scope>NUCLEOTIDE SEQUENCE [LARGE SCALE GENOMIC DNA]</scope>
    <source>
        <strain evidence="2 3">MCA 4186</strain>
    </source>
</reference>